<keyword evidence="2" id="KW-1185">Reference proteome</keyword>
<evidence type="ECO:0000313" key="1">
    <source>
        <dbReference type="EMBL" id="MCI67282.1"/>
    </source>
</evidence>
<dbReference type="Proteomes" id="UP000265520">
    <property type="component" value="Unassembled WGS sequence"/>
</dbReference>
<reference evidence="1 2" key="1">
    <citation type="journal article" date="2018" name="Front. Plant Sci.">
        <title>Red Clover (Trifolium pratense) and Zigzag Clover (T. medium) - A Picture of Genomic Similarities and Differences.</title>
        <authorList>
            <person name="Dluhosova J."/>
            <person name="Istvanek J."/>
            <person name="Nedelnik J."/>
            <person name="Repkova J."/>
        </authorList>
    </citation>
    <scope>NUCLEOTIDE SEQUENCE [LARGE SCALE GENOMIC DNA]</scope>
    <source>
        <strain evidence="2">cv. 10/8</strain>
        <tissue evidence="1">Leaf</tissue>
    </source>
</reference>
<dbReference type="AlphaFoldDB" id="A0A392U1J9"/>
<accession>A0A392U1J9</accession>
<comment type="caution">
    <text evidence="1">The sequence shown here is derived from an EMBL/GenBank/DDBJ whole genome shotgun (WGS) entry which is preliminary data.</text>
</comment>
<protein>
    <submittedName>
        <fullName evidence="1">Uncharacterized protein</fullName>
    </submittedName>
</protein>
<proteinExistence type="predicted"/>
<name>A0A392U1J9_9FABA</name>
<dbReference type="EMBL" id="LXQA010713533">
    <property type="protein sequence ID" value="MCI67282.1"/>
    <property type="molecule type" value="Genomic_DNA"/>
</dbReference>
<sequence length="55" mass="6384">MNSEFVTAFRRTVKLSGSKDENHIVIEPVNEDEFVTTVNSVEPHFFYMYANAFKP</sequence>
<evidence type="ECO:0000313" key="2">
    <source>
        <dbReference type="Proteomes" id="UP000265520"/>
    </source>
</evidence>
<organism evidence="1 2">
    <name type="scientific">Trifolium medium</name>
    <dbReference type="NCBI Taxonomy" id="97028"/>
    <lineage>
        <taxon>Eukaryota</taxon>
        <taxon>Viridiplantae</taxon>
        <taxon>Streptophyta</taxon>
        <taxon>Embryophyta</taxon>
        <taxon>Tracheophyta</taxon>
        <taxon>Spermatophyta</taxon>
        <taxon>Magnoliopsida</taxon>
        <taxon>eudicotyledons</taxon>
        <taxon>Gunneridae</taxon>
        <taxon>Pentapetalae</taxon>
        <taxon>rosids</taxon>
        <taxon>fabids</taxon>
        <taxon>Fabales</taxon>
        <taxon>Fabaceae</taxon>
        <taxon>Papilionoideae</taxon>
        <taxon>50 kb inversion clade</taxon>
        <taxon>NPAAA clade</taxon>
        <taxon>Hologalegina</taxon>
        <taxon>IRL clade</taxon>
        <taxon>Trifolieae</taxon>
        <taxon>Trifolium</taxon>
    </lineage>
</organism>